<dbReference type="OrthoDB" id="10069705at2759"/>
<dbReference type="InterPro" id="IPR011520">
    <property type="entry name" value="Vg_fam"/>
</dbReference>
<sequence>MAVSCPEVMYGAYYPYLYGRGAARSFHHAPHFQYDRLNVQSAGNAAGEYGGGGAVSASGAPALSSGSASSGAQSPGSPPHAHSLPLPQHAHAHAHLAHSHNHQPAHHSPRLRTKEEDLSAHGRASADGGGSSESEGECGGGARARAQYVSANCVVFTHYSGDVAAVVDEHFARALALDKPKEGVPMASRNLPASFFNAAAAGPACAGLDLYDYDPWHQHYAGYGHAAHRHAAEYHAAAAHHNMAAAGYGGLLLGRGSLHAQYKPVDWPAHAHAHAHAAHAHHAHAHHASPHLDPAACSPYSYPAPPGLEAQVQDTSKDLYWF</sequence>
<dbReference type="Proteomes" id="UP001652626">
    <property type="component" value="Chromosome 6"/>
</dbReference>
<dbReference type="OMA" id="HSTRLHH"/>
<dbReference type="PANTHER" id="PTHR15950">
    <property type="entry name" value="TRANSCRIPTION COFACTOR VESTIGIAL-LIKE PROTEIN"/>
    <property type="match status" value="1"/>
</dbReference>
<dbReference type="GO" id="GO:0006355">
    <property type="term" value="P:regulation of DNA-templated transcription"/>
    <property type="evidence" value="ECO:0007669"/>
    <property type="project" value="InterPro"/>
</dbReference>
<dbReference type="CTD" id="36421"/>
<proteinExistence type="predicted"/>
<evidence type="ECO:0000313" key="6">
    <source>
        <dbReference type="Proteomes" id="UP001652626"/>
    </source>
</evidence>
<protein>
    <submittedName>
        <fullName evidence="7">Protein vestigial</fullName>
    </submittedName>
</protein>
<feature type="compositionally biased region" description="Basic residues" evidence="5">
    <location>
        <begin position="90"/>
        <end position="111"/>
    </location>
</feature>
<reference evidence="7" key="1">
    <citation type="submission" date="2025-08" db="UniProtKB">
        <authorList>
            <consortium name="RefSeq"/>
        </authorList>
    </citation>
    <scope>IDENTIFICATION</scope>
    <source>
        <tissue evidence="7">Whole body</tissue>
    </source>
</reference>
<organism evidence="6 7">
    <name type="scientific">Vanessa tameamea</name>
    <name type="common">Kamehameha butterfly</name>
    <dbReference type="NCBI Taxonomy" id="334116"/>
    <lineage>
        <taxon>Eukaryota</taxon>
        <taxon>Metazoa</taxon>
        <taxon>Ecdysozoa</taxon>
        <taxon>Arthropoda</taxon>
        <taxon>Hexapoda</taxon>
        <taxon>Insecta</taxon>
        <taxon>Pterygota</taxon>
        <taxon>Neoptera</taxon>
        <taxon>Endopterygota</taxon>
        <taxon>Lepidoptera</taxon>
        <taxon>Glossata</taxon>
        <taxon>Ditrysia</taxon>
        <taxon>Papilionoidea</taxon>
        <taxon>Nymphalidae</taxon>
        <taxon>Nymphalinae</taxon>
        <taxon>Vanessa</taxon>
    </lineage>
</organism>
<accession>A0A8B8IUX4</accession>
<dbReference type="RefSeq" id="XP_026499461.1">
    <property type="nucleotide sequence ID" value="XM_026643676.2"/>
</dbReference>
<name>A0A8B8IUX4_VANTA</name>
<dbReference type="GO" id="GO:0005634">
    <property type="term" value="C:nucleus"/>
    <property type="evidence" value="ECO:0007669"/>
    <property type="project" value="UniProtKB-SubCell"/>
</dbReference>
<dbReference type="AlphaFoldDB" id="A0A8B8IUX4"/>
<gene>
    <name evidence="7" type="primary">LOC113403208</name>
</gene>
<keyword evidence="6" id="KW-1185">Reference proteome</keyword>
<dbReference type="PANTHER" id="PTHR15950:SF15">
    <property type="entry name" value="PROTEIN VESTIGIAL"/>
    <property type="match status" value="1"/>
</dbReference>
<evidence type="ECO:0000256" key="3">
    <source>
        <dbReference type="ARBA" id="ARBA00023163"/>
    </source>
</evidence>
<evidence type="ECO:0000313" key="7">
    <source>
        <dbReference type="RefSeq" id="XP_026499461.1"/>
    </source>
</evidence>
<keyword evidence="3" id="KW-0804">Transcription</keyword>
<feature type="region of interest" description="Disordered" evidence="5">
    <location>
        <begin position="54"/>
        <end position="140"/>
    </location>
</feature>
<comment type="subcellular location">
    <subcellularLocation>
        <location evidence="1">Nucleus</location>
    </subcellularLocation>
</comment>
<keyword evidence="4" id="KW-0539">Nucleus</keyword>
<dbReference type="GeneID" id="113403208"/>
<dbReference type="Pfam" id="PF07545">
    <property type="entry name" value="Vg_Tdu"/>
    <property type="match status" value="1"/>
</dbReference>
<evidence type="ECO:0000256" key="4">
    <source>
        <dbReference type="ARBA" id="ARBA00023242"/>
    </source>
</evidence>
<feature type="compositionally biased region" description="Gly residues" evidence="5">
    <location>
        <begin position="127"/>
        <end position="140"/>
    </location>
</feature>
<keyword evidence="2" id="KW-0805">Transcription regulation</keyword>
<evidence type="ECO:0000256" key="2">
    <source>
        <dbReference type="ARBA" id="ARBA00023015"/>
    </source>
</evidence>
<feature type="compositionally biased region" description="Low complexity" evidence="5">
    <location>
        <begin position="55"/>
        <end position="89"/>
    </location>
</feature>
<evidence type="ECO:0000256" key="1">
    <source>
        <dbReference type="ARBA" id="ARBA00004123"/>
    </source>
</evidence>
<evidence type="ECO:0000256" key="5">
    <source>
        <dbReference type="SAM" id="MobiDB-lite"/>
    </source>
</evidence>